<dbReference type="GO" id="GO:0003691">
    <property type="term" value="F:double-stranded telomeric DNA binding"/>
    <property type="evidence" value="ECO:0007669"/>
    <property type="project" value="TreeGrafter"/>
</dbReference>
<dbReference type="GO" id="GO:0007004">
    <property type="term" value="P:telomere maintenance via telomerase"/>
    <property type="evidence" value="ECO:0007669"/>
    <property type="project" value="TreeGrafter"/>
</dbReference>
<feature type="compositionally biased region" description="Polar residues" evidence="1">
    <location>
        <begin position="279"/>
        <end position="297"/>
    </location>
</feature>
<dbReference type="GO" id="GO:0000722">
    <property type="term" value="P:telomere maintenance via recombination"/>
    <property type="evidence" value="ECO:0007669"/>
    <property type="project" value="TreeGrafter"/>
</dbReference>
<dbReference type="InterPro" id="IPR013783">
    <property type="entry name" value="Ig-like_fold"/>
</dbReference>
<feature type="region of interest" description="Disordered" evidence="1">
    <location>
        <begin position="816"/>
        <end position="851"/>
    </location>
</feature>
<dbReference type="GO" id="GO:0030870">
    <property type="term" value="C:Mre11 complex"/>
    <property type="evidence" value="ECO:0007669"/>
    <property type="project" value="TreeGrafter"/>
</dbReference>
<feature type="compositionally biased region" description="Polar residues" evidence="1">
    <location>
        <begin position="687"/>
        <end position="698"/>
    </location>
</feature>
<gene>
    <name evidence="4" type="ORF">NKR23_g2671</name>
</gene>
<feature type="compositionally biased region" description="Polar residues" evidence="1">
    <location>
        <begin position="1080"/>
        <end position="1092"/>
    </location>
</feature>
<dbReference type="InterPro" id="IPR003961">
    <property type="entry name" value="FN3_dom"/>
</dbReference>
<dbReference type="PROSITE" id="PS50853">
    <property type="entry name" value="FN3"/>
    <property type="match status" value="1"/>
</dbReference>
<evidence type="ECO:0000313" key="4">
    <source>
        <dbReference type="EMBL" id="KAJ9152105.1"/>
    </source>
</evidence>
<dbReference type="Pfam" id="PF00041">
    <property type="entry name" value="fn3"/>
    <property type="match status" value="1"/>
</dbReference>
<name>A0AA38S9V7_9PEZI</name>
<feature type="compositionally biased region" description="Basic and acidic residues" evidence="1">
    <location>
        <begin position="376"/>
        <end position="389"/>
    </location>
</feature>
<dbReference type="GO" id="GO:0051880">
    <property type="term" value="F:G-quadruplex DNA binding"/>
    <property type="evidence" value="ECO:0007669"/>
    <property type="project" value="TreeGrafter"/>
</dbReference>
<keyword evidence="2" id="KW-0812">Transmembrane</keyword>
<dbReference type="AlphaFoldDB" id="A0AA38S9V7"/>
<reference evidence="4" key="1">
    <citation type="submission" date="2022-07" db="EMBL/GenBank/DDBJ databases">
        <title>Fungi with potential for degradation of polypropylene.</title>
        <authorList>
            <person name="Gostincar C."/>
        </authorList>
    </citation>
    <scope>NUCLEOTIDE SEQUENCE</scope>
    <source>
        <strain evidence="4">EXF-13308</strain>
    </source>
</reference>
<feature type="compositionally biased region" description="Polar residues" evidence="1">
    <location>
        <begin position="1027"/>
        <end position="1042"/>
    </location>
</feature>
<dbReference type="InterPro" id="IPR036116">
    <property type="entry name" value="FN3_sf"/>
</dbReference>
<dbReference type="Gene3D" id="2.60.40.10">
    <property type="entry name" value="Immunoglobulins"/>
    <property type="match status" value="1"/>
</dbReference>
<keyword evidence="5" id="KW-1185">Reference proteome</keyword>
<feature type="transmembrane region" description="Helical" evidence="2">
    <location>
        <begin position="6"/>
        <end position="24"/>
    </location>
</feature>
<feature type="compositionally biased region" description="Polar residues" evidence="1">
    <location>
        <begin position="1114"/>
        <end position="1124"/>
    </location>
</feature>
<accession>A0AA38S9V7</accession>
<evidence type="ECO:0000256" key="2">
    <source>
        <dbReference type="SAM" id="Phobius"/>
    </source>
</evidence>
<dbReference type="PANTHER" id="PTHR18867:SF12">
    <property type="entry name" value="DNA REPAIR PROTEIN RAD50"/>
    <property type="match status" value="1"/>
</dbReference>
<feature type="region of interest" description="Disordered" evidence="1">
    <location>
        <begin position="203"/>
        <end position="238"/>
    </location>
</feature>
<feature type="transmembrane region" description="Helical" evidence="2">
    <location>
        <begin position="31"/>
        <end position="48"/>
    </location>
</feature>
<dbReference type="GO" id="GO:0043047">
    <property type="term" value="F:single-stranded telomeric DNA binding"/>
    <property type="evidence" value="ECO:0007669"/>
    <property type="project" value="TreeGrafter"/>
</dbReference>
<feature type="compositionally biased region" description="Polar residues" evidence="1">
    <location>
        <begin position="722"/>
        <end position="737"/>
    </location>
</feature>
<evidence type="ECO:0000313" key="5">
    <source>
        <dbReference type="Proteomes" id="UP001174694"/>
    </source>
</evidence>
<feature type="compositionally biased region" description="Low complexity" evidence="1">
    <location>
        <begin position="669"/>
        <end position="686"/>
    </location>
</feature>
<evidence type="ECO:0000256" key="1">
    <source>
        <dbReference type="SAM" id="MobiDB-lite"/>
    </source>
</evidence>
<dbReference type="SUPFAM" id="SSF49265">
    <property type="entry name" value="Fibronectin type III"/>
    <property type="match status" value="1"/>
</dbReference>
<protein>
    <submittedName>
        <fullName evidence="4">Fibronectin type 3 domain-containing protein</fullName>
    </submittedName>
</protein>
<dbReference type="EMBL" id="JANBVO010000005">
    <property type="protein sequence ID" value="KAJ9152105.1"/>
    <property type="molecule type" value="Genomic_DNA"/>
</dbReference>
<feature type="region of interest" description="Disordered" evidence="1">
    <location>
        <begin position="634"/>
        <end position="771"/>
    </location>
</feature>
<feature type="region of interest" description="Disordered" evidence="1">
    <location>
        <begin position="537"/>
        <end position="605"/>
    </location>
</feature>
<feature type="compositionally biased region" description="Basic and acidic residues" evidence="1">
    <location>
        <begin position="348"/>
        <end position="368"/>
    </location>
</feature>
<proteinExistence type="predicted"/>
<comment type="caution">
    <text evidence="4">The sequence shown here is derived from an EMBL/GenBank/DDBJ whole genome shotgun (WGS) entry which is preliminary data.</text>
</comment>
<feature type="compositionally biased region" description="Acidic residues" evidence="1">
    <location>
        <begin position="891"/>
        <end position="901"/>
    </location>
</feature>
<dbReference type="CDD" id="cd00063">
    <property type="entry name" value="FN3"/>
    <property type="match status" value="1"/>
</dbReference>
<feature type="compositionally biased region" description="Basic and acidic residues" evidence="1">
    <location>
        <begin position="1147"/>
        <end position="1171"/>
    </location>
</feature>
<feature type="compositionally biased region" description="Polar residues" evidence="1">
    <location>
        <begin position="553"/>
        <end position="562"/>
    </location>
</feature>
<feature type="compositionally biased region" description="Low complexity" evidence="1">
    <location>
        <begin position="1060"/>
        <end position="1072"/>
    </location>
</feature>
<dbReference type="PANTHER" id="PTHR18867">
    <property type="entry name" value="RAD50"/>
    <property type="match status" value="1"/>
</dbReference>
<feature type="region of interest" description="Disordered" evidence="1">
    <location>
        <begin position="863"/>
        <end position="1171"/>
    </location>
</feature>
<dbReference type="GO" id="GO:0006302">
    <property type="term" value="P:double-strand break repair"/>
    <property type="evidence" value="ECO:0007669"/>
    <property type="project" value="TreeGrafter"/>
</dbReference>
<dbReference type="Proteomes" id="UP001174694">
    <property type="component" value="Unassembled WGS sequence"/>
</dbReference>
<keyword evidence="2" id="KW-1133">Transmembrane helix</keyword>
<feature type="region of interest" description="Disordered" evidence="1">
    <location>
        <begin position="252"/>
        <end position="389"/>
    </location>
</feature>
<dbReference type="GO" id="GO:0000794">
    <property type="term" value="C:condensed nuclear chromosome"/>
    <property type="evidence" value="ECO:0007669"/>
    <property type="project" value="TreeGrafter"/>
</dbReference>
<dbReference type="GO" id="GO:0070192">
    <property type="term" value="P:chromosome organization involved in meiotic cell cycle"/>
    <property type="evidence" value="ECO:0007669"/>
    <property type="project" value="TreeGrafter"/>
</dbReference>
<feature type="domain" description="Fibronectin type-III" evidence="3">
    <location>
        <begin position="115"/>
        <end position="204"/>
    </location>
</feature>
<sequence length="1171" mass="128704">MSWTSYAPLVPTALVVCAVLAWWFTEPKTAHLNLIVAIGCALFCWAVAPNLGSDFPSSFYAFCMSTATIFSLDHLVVSNSNMLLTGAALVWLMRRAWQTLWKPVPELINILGVDVPDAPDVMLAGIGIDKATVNWARPHPNKPVQKFLIQVNGVVVGESPANQETAITVTGLKPDHFYNVRVIAVGSNNFQAGSRVIRLRTFGRDGKPQLGNSRLPPSFEPDDQQSVNTDHGEEGGGQRNSIAAIETAAVPDAASSLAREGSSGGTGPRRNTVGRRHSPSTTSIDQQPVRKNSTGQSEAEVRVLGERFDSIRKETEETTSLIAKEEEDHKKLMEELEQERRRKRADQKKKEEQTEKLKKELNTTDRAMRSAIQRKAQKEKELKARQADRSRYHDNVAKWDRQIQEWQKEEKEFDERKRTVEEEGRIKVQKLRECKDNMQEECSRLETELKEKREQVKHLEDDRKKLPGAEEDVDWREKDMEMRRDWQRREREWQIKIHQEMRKGTYLDENLHALQLQLQQIPHANYPFFNQANTSSAEVDSTVNGQLKRRSRNGTSLSNTMASPGPSFSMPDTGLSQTSRFGVPRPPPGFGTTSSFGDSHADAPEGLDDATMLALTGGAPLSPSATALLPSGIFADDADDEPLSPSDDVSRQSPFAPAHAATPERDTQSPASSPRSTSIFSSPQSSAQNLPFAQMSNDNSERKSLHSLNGVFSSPHMAPGQPSINRLGSLFSFQRSRTAPKGLEEGPALGTLKHGQSQSFPRNDEDGVSNKRRISLSSWNVFNRNSAGPETLDSFVPSTTRGFSAKSLFGSRATAGVFAERDPSSPRPASIASSELPRPSTDSGSIWGPHDAILGKQSRIWSMEPGWSRNPSRRPSLHGSPSQLKTTLASAEDEILDEEALLDPQVSPSQVGVIGSRIPVSRKVSMSKNLNPAAPSFMGSIFRPKSDKEKDKENSGKDKDKTKSKDKDKAKEKLNAPGVKAKGPTSNPDGAPSVDESPSEPRVSRDFSLHTQTSVSVSESRESLSLDQSLSNTPSDPTSNAMSVGFKETPDNVVRKLFRKSSSSKFSFSSRLGGKKGPGSATNSDKNMSAERSSFGDLEEMGDEGGSGLGRSFDSVTSSPSLGPSKSREKAESRMSAWRFGIKKKGKDKESLEIDREKTDPETVAEEEKTA</sequence>
<feature type="compositionally biased region" description="Basic and acidic residues" evidence="1">
    <location>
        <begin position="299"/>
        <end position="316"/>
    </location>
</feature>
<organism evidence="4 5">
    <name type="scientific">Pleurostoma richardsiae</name>
    <dbReference type="NCBI Taxonomy" id="41990"/>
    <lineage>
        <taxon>Eukaryota</taxon>
        <taxon>Fungi</taxon>
        <taxon>Dikarya</taxon>
        <taxon>Ascomycota</taxon>
        <taxon>Pezizomycotina</taxon>
        <taxon>Sordariomycetes</taxon>
        <taxon>Sordariomycetidae</taxon>
        <taxon>Calosphaeriales</taxon>
        <taxon>Pleurostomataceae</taxon>
        <taxon>Pleurostoma</taxon>
    </lineage>
</organism>
<feature type="compositionally biased region" description="Basic and acidic residues" evidence="1">
    <location>
        <begin position="944"/>
        <end position="974"/>
    </location>
</feature>
<dbReference type="SMART" id="SM00060">
    <property type="entry name" value="FN3"/>
    <property type="match status" value="1"/>
</dbReference>
<keyword evidence="2" id="KW-0472">Membrane</keyword>
<evidence type="ECO:0000259" key="3">
    <source>
        <dbReference type="PROSITE" id="PS50853"/>
    </source>
</evidence>
<feature type="compositionally biased region" description="Basic and acidic residues" evidence="1">
    <location>
        <begin position="323"/>
        <end position="340"/>
    </location>
</feature>